<proteinExistence type="predicted"/>
<protein>
    <submittedName>
        <fullName evidence="2">Uncharacterized protein</fullName>
    </submittedName>
</protein>
<accession>A0ABD3PID9</accession>
<reference evidence="2 3" key="1">
    <citation type="submission" date="2024-10" db="EMBL/GenBank/DDBJ databases">
        <title>Updated reference genomes for cyclostephanoid diatoms.</title>
        <authorList>
            <person name="Roberts W.R."/>
            <person name="Alverson A.J."/>
        </authorList>
    </citation>
    <scope>NUCLEOTIDE SEQUENCE [LARGE SCALE GENOMIC DNA]</scope>
    <source>
        <strain evidence="2 3">AJA010-31</strain>
    </source>
</reference>
<comment type="caution">
    <text evidence="2">The sequence shown here is derived from an EMBL/GenBank/DDBJ whole genome shotgun (WGS) entry which is preliminary data.</text>
</comment>
<feature type="region of interest" description="Disordered" evidence="1">
    <location>
        <begin position="284"/>
        <end position="303"/>
    </location>
</feature>
<sequence>MLTKWKQSRTTFEYGTQKNNGAAKRKIKQQDSSTSLGDIAVSFVRPLARQNPFYIQRDKASKTSGKKRRKSNHGAANVNVEDMEPILCITSSHRVAILGRSSAATASTLTESKSRNYVSRPGVGTSFNVSTSASSTLEGVASTGAQYDPASNLLYAIRNRSELAIWTAASSSVIQGPDQVLDDDKDYALDGAAQNSKKRKEQESTVASSLDRVISEHLTFPEGKIAVTLNPFYFHDEQDNEKLVAVGASGCCDDGSIWIAIYRDGDSSFELLVVDGSSMAEADVSRQTSKRKTTPAKAKETGDAANKWRLLDSRASRSLQTGNDLVVKVQSVLVSSDDNSVVLRQQHVKVSNENGTETCHIEKSVKQRILDVSNNEDVTAKFDSSANSLCVVHKNQSGGWLLSSVDTTPHGEEIASSVTSIAVTKESEKDTSLFSFGCLGQNVYAVLSKTVTTDCLRSTLRVIDVRRKVELLAQNWKEGGADNEWVSASDNVLTRMLHDKHCRAMITNELDGSLVLVTSTNSGAIGVISSTITSDSGASSLLYREPSSATSSLALALRAAAAFDSSSTTRPASLSTSTSTDDGSSDGKDVVRRQTQIEAAIDLACKELSDAADSIVGYIETLGEAKKASNGKNSKGPASKGPVNWRETFYDCITTIHNAVNPSSASSMNGLKNGLKNDQKQSMNLSVKDQPKRYITTAFRQTMLILMAINKSWSTDDGLVLESIRQEAMRVLSRLIHSDCLQSRTDCDIDLPEDSNAFVHILKNCPSVLLGKEDLSTKASNNKRVIGALDILDGMIYHLRDLPERVLVCMIRFLLRNVGLSDVTSYYSRGAASGIKKSLKGSKLATKLQELSSQSDNDQTDEIRGRVESKLLAEALLDFTSKIVTYSRCNLSLLSKSLISILAPAEAETFLVTLGKLLKVGEISNEKKTDAARPNLYMGVIDWISSLTDAHTRNILKISDEGSLVVDRIQADVRSAVNQTQSANELMELSDRVMDNLTDQKLKKVNTTTKSVKAKETTSIAAYTIERLVF</sequence>
<evidence type="ECO:0000313" key="3">
    <source>
        <dbReference type="Proteomes" id="UP001530400"/>
    </source>
</evidence>
<keyword evidence="3" id="KW-1185">Reference proteome</keyword>
<evidence type="ECO:0000313" key="2">
    <source>
        <dbReference type="EMBL" id="KAL3787798.1"/>
    </source>
</evidence>
<dbReference type="Proteomes" id="UP001530400">
    <property type="component" value="Unassembled WGS sequence"/>
</dbReference>
<feature type="region of interest" description="Disordered" evidence="1">
    <location>
        <begin position="54"/>
        <end position="76"/>
    </location>
</feature>
<dbReference type="AlphaFoldDB" id="A0ABD3PID9"/>
<evidence type="ECO:0000256" key="1">
    <source>
        <dbReference type="SAM" id="MobiDB-lite"/>
    </source>
</evidence>
<organism evidence="2 3">
    <name type="scientific">Cyclotella atomus</name>
    <dbReference type="NCBI Taxonomy" id="382360"/>
    <lineage>
        <taxon>Eukaryota</taxon>
        <taxon>Sar</taxon>
        <taxon>Stramenopiles</taxon>
        <taxon>Ochrophyta</taxon>
        <taxon>Bacillariophyta</taxon>
        <taxon>Coscinodiscophyceae</taxon>
        <taxon>Thalassiosirophycidae</taxon>
        <taxon>Stephanodiscales</taxon>
        <taxon>Stephanodiscaceae</taxon>
        <taxon>Cyclotella</taxon>
    </lineage>
</organism>
<gene>
    <name evidence="2" type="ORF">ACHAWO_004585</name>
</gene>
<name>A0ABD3PID9_9STRA</name>
<feature type="region of interest" description="Disordered" evidence="1">
    <location>
        <begin position="568"/>
        <end position="589"/>
    </location>
</feature>
<dbReference type="EMBL" id="JALLPJ020000596">
    <property type="protein sequence ID" value="KAL3787798.1"/>
    <property type="molecule type" value="Genomic_DNA"/>
</dbReference>